<evidence type="ECO:0000256" key="1">
    <source>
        <dbReference type="SAM" id="Coils"/>
    </source>
</evidence>
<evidence type="ECO:0000313" key="3">
    <source>
        <dbReference type="Proteomes" id="UP000183002"/>
    </source>
</evidence>
<dbReference type="STRING" id="1077947.SAMN05216227_10321"/>
<dbReference type="Proteomes" id="UP000183002">
    <property type="component" value="Unassembled WGS sequence"/>
</dbReference>
<feature type="coiled-coil region" evidence="1">
    <location>
        <begin position="75"/>
        <end position="129"/>
    </location>
</feature>
<accession>A0A1H8KGN8</accession>
<organism evidence="2 3">
    <name type="scientific">Pseudorhodobacter antarcticus</name>
    <dbReference type="NCBI Taxonomy" id="1077947"/>
    <lineage>
        <taxon>Bacteria</taxon>
        <taxon>Pseudomonadati</taxon>
        <taxon>Pseudomonadota</taxon>
        <taxon>Alphaproteobacteria</taxon>
        <taxon>Rhodobacterales</taxon>
        <taxon>Paracoccaceae</taxon>
        <taxon>Pseudorhodobacter</taxon>
    </lineage>
</organism>
<keyword evidence="3" id="KW-1185">Reference proteome</keyword>
<reference evidence="2 3" key="1">
    <citation type="submission" date="2016-10" db="EMBL/GenBank/DDBJ databases">
        <authorList>
            <person name="de Groot N.N."/>
        </authorList>
    </citation>
    <scope>NUCLEOTIDE SEQUENCE [LARGE SCALE GENOMIC DNA]</scope>
    <source>
        <strain evidence="2 3">CGMCC 1.10836</strain>
    </source>
</reference>
<keyword evidence="1" id="KW-0175">Coiled coil</keyword>
<proteinExistence type="predicted"/>
<evidence type="ECO:0000313" key="2">
    <source>
        <dbReference type="EMBL" id="SEN92025.1"/>
    </source>
</evidence>
<dbReference type="AlphaFoldDB" id="A0A1H8KGN8"/>
<gene>
    <name evidence="2" type="ORF">SAMN05216227_10321</name>
</gene>
<name>A0A1H8KGN8_9RHOB</name>
<protein>
    <submittedName>
        <fullName evidence="2">Uncharacterized protein</fullName>
    </submittedName>
</protein>
<sequence>MVTVNDDIVTVQGDLRGQIDRVVTGVRRLERDAMLAAKREPRLPNDWFAAIRASVQALDERLAKAGDMPKADELLEVLRAVVASAEAQLATSEKLFESLATVGDDTENLKGAMSEMTRLEERMKTIIETGGTLVRRLQPEAG</sequence>
<dbReference type="EMBL" id="FOCO01000032">
    <property type="protein sequence ID" value="SEN92025.1"/>
    <property type="molecule type" value="Genomic_DNA"/>
</dbReference>